<dbReference type="STRING" id="1247936.BN2475_280003"/>
<dbReference type="Proteomes" id="UP000187012">
    <property type="component" value="Unassembled WGS sequence"/>
</dbReference>
<reference evidence="1 2" key="1">
    <citation type="submission" date="2016-12" db="EMBL/GenBank/DDBJ databases">
        <authorList>
            <person name="Song W.-J."/>
            <person name="Kurnit D.M."/>
        </authorList>
    </citation>
    <scope>NUCLEOTIDE SEQUENCE [LARGE SCALE GENOMIC DNA]</scope>
    <source>
        <strain evidence="1 2">STM7296</strain>
    </source>
</reference>
<evidence type="ECO:0000313" key="2">
    <source>
        <dbReference type="Proteomes" id="UP000187012"/>
    </source>
</evidence>
<keyword evidence="2" id="KW-1185">Reference proteome</keyword>
<accession>A0A1N7S103</accession>
<sequence>MTENGSEAAMYERIMFTLHFAGFRRVLGAIVALGAQLQW</sequence>
<evidence type="ECO:0000313" key="1">
    <source>
        <dbReference type="EMBL" id="SIT41080.1"/>
    </source>
</evidence>
<proteinExistence type="predicted"/>
<gene>
    <name evidence="1" type="ORF">BN2475_280003</name>
</gene>
<dbReference type="EMBL" id="CYGX02000028">
    <property type="protein sequence ID" value="SIT41080.1"/>
    <property type="molecule type" value="Genomic_DNA"/>
</dbReference>
<name>A0A1N7S103_9BURK</name>
<dbReference type="AlphaFoldDB" id="A0A1N7S103"/>
<organism evidence="1 2">
    <name type="scientific">Paraburkholderia ribeironis</name>
    <dbReference type="NCBI Taxonomy" id="1247936"/>
    <lineage>
        <taxon>Bacteria</taxon>
        <taxon>Pseudomonadati</taxon>
        <taxon>Pseudomonadota</taxon>
        <taxon>Betaproteobacteria</taxon>
        <taxon>Burkholderiales</taxon>
        <taxon>Burkholderiaceae</taxon>
        <taxon>Paraburkholderia</taxon>
    </lineage>
</organism>
<protein>
    <submittedName>
        <fullName evidence="1">Uncharacterized protein</fullName>
    </submittedName>
</protein>